<reference evidence="1 2" key="1">
    <citation type="submission" date="2024-01" db="EMBL/GenBank/DDBJ databases">
        <title>The complete chloroplast genome sequence of Lithospermum erythrorhizon: insights into the phylogenetic relationship among Boraginaceae species and the maternal lineages of purple gromwells.</title>
        <authorList>
            <person name="Okada T."/>
            <person name="Watanabe K."/>
        </authorList>
    </citation>
    <scope>NUCLEOTIDE SEQUENCE [LARGE SCALE GENOMIC DNA]</scope>
</reference>
<accession>A0AAV3NZH0</accession>
<organism evidence="1 2">
    <name type="scientific">Lithospermum erythrorhizon</name>
    <name type="common">Purple gromwell</name>
    <name type="synonym">Lithospermum officinale var. erythrorhizon</name>
    <dbReference type="NCBI Taxonomy" id="34254"/>
    <lineage>
        <taxon>Eukaryota</taxon>
        <taxon>Viridiplantae</taxon>
        <taxon>Streptophyta</taxon>
        <taxon>Embryophyta</taxon>
        <taxon>Tracheophyta</taxon>
        <taxon>Spermatophyta</taxon>
        <taxon>Magnoliopsida</taxon>
        <taxon>eudicotyledons</taxon>
        <taxon>Gunneridae</taxon>
        <taxon>Pentapetalae</taxon>
        <taxon>asterids</taxon>
        <taxon>lamiids</taxon>
        <taxon>Boraginales</taxon>
        <taxon>Boraginaceae</taxon>
        <taxon>Boraginoideae</taxon>
        <taxon>Lithospermeae</taxon>
        <taxon>Lithospermum</taxon>
    </lineage>
</organism>
<comment type="caution">
    <text evidence="1">The sequence shown here is derived from an EMBL/GenBank/DDBJ whole genome shotgun (WGS) entry which is preliminary data.</text>
</comment>
<evidence type="ECO:0000313" key="1">
    <source>
        <dbReference type="EMBL" id="GAA0144744.1"/>
    </source>
</evidence>
<protein>
    <recommendedName>
        <fullName evidence="3">DUF4283 domain-containing protein</fullName>
    </recommendedName>
</protein>
<proteinExistence type="predicted"/>
<sequence length="77" mass="8525">MLSFRVLPDGFSHDDSAFLKVPLWAKFPSLPQKCWTKSGFGKIGSKIVVPEGDPDDSDDVLKEVVPREVVADPRVRA</sequence>
<evidence type="ECO:0008006" key="3">
    <source>
        <dbReference type="Google" id="ProtNLM"/>
    </source>
</evidence>
<evidence type="ECO:0000313" key="2">
    <source>
        <dbReference type="Proteomes" id="UP001454036"/>
    </source>
</evidence>
<dbReference type="AlphaFoldDB" id="A0AAV3NZH0"/>
<dbReference type="Proteomes" id="UP001454036">
    <property type="component" value="Unassembled WGS sequence"/>
</dbReference>
<keyword evidence="2" id="KW-1185">Reference proteome</keyword>
<name>A0AAV3NZH0_LITER</name>
<gene>
    <name evidence="1" type="ORF">LIER_05107</name>
</gene>
<dbReference type="EMBL" id="BAABME010000689">
    <property type="protein sequence ID" value="GAA0144744.1"/>
    <property type="molecule type" value="Genomic_DNA"/>
</dbReference>